<dbReference type="InterPro" id="IPR011051">
    <property type="entry name" value="RmlC_Cupin_sf"/>
</dbReference>
<evidence type="ECO:0000313" key="3">
    <source>
        <dbReference type="Proteomes" id="UP000244898"/>
    </source>
</evidence>
<dbReference type="OrthoDB" id="9799053at2"/>
<dbReference type="InterPro" id="IPR008579">
    <property type="entry name" value="UGlyAH_Cupin_dom"/>
</dbReference>
<proteinExistence type="predicted"/>
<gene>
    <name evidence="2" type="ORF">TRM7615_04398</name>
</gene>
<dbReference type="SUPFAM" id="SSF51182">
    <property type="entry name" value="RmlC-like cupins"/>
    <property type="match status" value="1"/>
</dbReference>
<dbReference type="Proteomes" id="UP000244898">
    <property type="component" value="Unassembled WGS sequence"/>
</dbReference>
<evidence type="ECO:0000259" key="1">
    <source>
        <dbReference type="Pfam" id="PF05899"/>
    </source>
</evidence>
<dbReference type="AlphaFoldDB" id="A0A2R8CEJ6"/>
<dbReference type="Pfam" id="PF05899">
    <property type="entry name" value="Cupin_3"/>
    <property type="match status" value="1"/>
</dbReference>
<accession>A0A2R8CEJ6</accession>
<dbReference type="Gene3D" id="2.60.120.10">
    <property type="entry name" value="Jelly Rolls"/>
    <property type="match status" value="1"/>
</dbReference>
<dbReference type="PANTHER" id="PTHR40943">
    <property type="entry name" value="CYTOPLASMIC PROTEIN-RELATED"/>
    <property type="match status" value="1"/>
</dbReference>
<dbReference type="PANTHER" id="PTHR40943:SF1">
    <property type="entry name" value="CYTOPLASMIC PROTEIN"/>
    <property type="match status" value="1"/>
</dbReference>
<protein>
    <recommendedName>
        <fullName evidence="1">(S)-ureidoglycine aminohydrolase cupin domain-containing protein</fullName>
    </recommendedName>
</protein>
<dbReference type="EMBL" id="ONZG01000014">
    <property type="protein sequence ID" value="SPJ30861.1"/>
    <property type="molecule type" value="Genomic_DNA"/>
</dbReference>
<feature type="domain" description="(S)-ureidoglycine aminohydrolase cupin" evidence="1">
    <location>
        <begin position="44"/>
        <end position="113"/>
    </location>
</feature>
<reference evidence="3" key="1">
    <citation type="submission" date="2018-03" db="EMBL/GenBank/DDBJ databases">
        <authorList>
            <person name="Rodrigo-Torres L."/>
            <person name="Arahal R. D."/>
            <person name="Lucena T."/>
        </authorList>
    </citation>
    <scope>NUCLEOTIDE SEQUENCE [LARGE SCALE GENOMIC DNA]</scope>
    <source>
        <strain evidence="3">CECT 7615</strain>
    </source>
</reference>
<sequence>MIRALDLTDANSHDLLAKPRQMEMTAPEKASPTEWENLVIDRASDEARVGTWKCEPYTDEIVDYEYDEFMYMISGMVELIYPDGTTDTFGPGQAFLLPKGFTGTWKQPQTVVKFMAMIR</sequence>
<dbReference type="InterPro" id="IPR014710">
    <property type="entry name" value="RmlC-like_jellyroll"/>
</dbReference>
<name>A0A2R8CEJ6_9RHOB</name>
<organism evidence="2 3">
    <name type="scientific">Falsiruegeria mediterranea M17</name>
    <dbReference type="NCBI Taxonomy" id="1200281"/>
    <lineage>
        <taxon>Bacteria</taxon>
        <taxon>Pseudomonadati</taxon>
        <taxon>Pseudomonadota</taxon>
        <taxon>Alphaproteobacteria</taxon>
        <taxon>Rhodobacterales</taxon>
        <taxon>Roseobacteraceae</taxon>
        <taxon>Falsiruegeria</taxon>
    </lineage>
</organism>
<keyword evidence="3" id="KW-1185">Reference proteome</keyword>
<evidence type="ECO:0000313" key="2">
    <source>
        <dbReference type="EMBL" id="SPJ30861.1"/>
    </source>
</evidence>
<dbReference type="RefSeq" id="WP_108791758.1">
    <property type="nucleotide sequence ID" value="NZ_ONZG01000014.1"/>
</dbReference>